<feature type="transmembrane region" description="Helical" evidence="6">
    <location>
        <begin position="277"/>
        <end position="297"/>
    </location>
</feature>
<dbReference type="GO" id="GO:0005886">
    <property type="term" value="C:plasma membrane"/>
    <property type="evidence" value="ECO:0007669"/>
    <property type="project" value="UniProtKB-SubCell"/>
</dbReference>
<feature type="transmembrane region" description="Helical" evidence="6">
    <location>
        <begin position="232"/>
        <end position="256"/>
    </location>
</feature>
<dbReference type="GO" id="GO:0022857">
    <property type="term" value="F:transmembrane transporter activity"/>
    <property type="evidence" value="ECO:0007669"/>
    <property type="project" value="InterPro"/>
</dbReference>
<comment type="subcellular location">
    <subcellularLocation>
        <location evidence="1">Cell membrane</location>
        <topology evidence="1">Multi-pass membrane protein</topology>
    </subcellularLocation>
</comment>
<dbReference type="AlphaFoldDB" id="A0A6I5ZMN1"/>
<feature type="transmembrane region" description="Helical" evidence="6">
    <location>
        <begin position="93"/>
        <end position="116"/>
    </location>
</feature>
<feature type="transmembrane region" description="Helical" evidence="6">
    <location>
        <begin position="196"/>
        <end position="220"/>
    </location>
</feature>
<keyword evidence="5 6" id="KW-0472">Membrane</keyword>
<reference evidence="7 8" key="1">
    <citation type="submission" date="2019-11" db="EMBL/GenBank/DDBJ databases">
        <title>Genome sequence of Moorella glycerini DSM11254.</title>
        <authorList>
            <person name="Poehlein A."/>
            <person name="Boeer T."/>
            <person name="Daniel R."/>
        </authorList>
    </citation>
    <scope>NUCLEOTIDE SEQUENCE [LARGE SCALE GENOMIC DNA]</scope>
    <source>
        <strain evidence="7 8">DSM 11254</strain>
    </source>
</reference>
<dbReference type="CDD" id="cd06580">
    <property type="entry name" value="TM_PBP1_transp_TpRbsC_like"/>
    <property type="match status" value="1"/>
</dbReference>
<feature type="transmembrane region" description="Helical" evidence="6">
    <location>
        <begin position="38"/>
        <end position="58"/>
    </location>
</feature>
<proteinExistence type="predicted"/>
<evidence type="ECO:0000256" key="1">
    <source>
        <dbReference type="ARBA" id="ARBA00004651"/>
    </source>
</evidence>
<dbReference type="PANTHER" id="PTHR43370">
    <property type="entry name" value="SUGAR ABC TRANSPORTER INTEGRAL MEMBRANE PROTEIN-RELATED"/>
    <property type="match status" value="1"/>
</dbReference>
<organism evidence="7 8">
    <name type="scientific">Neomoorella glycerini</name>
    <dbReference type="NCBI Taxonomy" id="55779"/>
    <lineage>
        <taxon>Bacteria</taxon>
        <taxon>Bacillati</taxon>
        <taxon>Bacillota</taxon>
        <taxon>Clostridia</taxon>
        <taxon>Neomoorellales</taxon>
        <taxon>Neomoorellaceae</taxon>
        <taxon>Neomoorella</taxon>
    </lineage>
</organism>
<evidence type="ECO:0000256" key="2">
    <source>
        <dbReference type="ARBA" id="ARBA00022475"/>
    </source>
</evidence>
<feature type="transmembrane region" description="Helical" evidence="6">
    <location>
        <begin position="153"/>
        <end position="175"/>
    </location>
</feature>
<dbReference type="Proteomes" id="UP000425916">
    <property type="component" value="Chromosome"/>
</dbReference>
<keyword evidence="8" id="KW-1185">Reference proteome</keyword>
<evidence type="ECO:0000256" key="5">
    <source>
        <dbReference type="ARBA" id="ARBA00023136"/>
    </source>
</evidence>
<evidence type="ECO:0000256" key="3">
    <source>
        <dbReference type="ARBA" id="ARBA00022692"/>
    </source>
</evidence>
<evidence type="ECO:0000256" key="6">
    <source>
        <dbReference type="SAM" id="Phobius"/>
    </source>
</evidence>
<protein>
    <submittedName>
        <fullName evidence="7">Branched-chain amino acid transport system / permease component</fullName>
    </submittedName>
</protein>
<dbReference type="PANTHER" id="PTHR43370:SF1">
    <property type="entry name" value="GUANOSINE ABC TRANSPORTER PERMEASE PROTEIN NUPQ"/>
    <property type="match status" value="1"/>
</dbReference>
<dbReference type="InterPro" id="IPR001851">
    <property type="entry name" value="ABC_transp_permease"/>
</dbReference>
<evidence type="ECO:0000256" key="4">
    <source>
        <dbReference type="ARBA" id="ARBA00022989"/>
    </source>
</evidence>
<keyword evidence="3 6" id="KW-0812">Transmembrane</keyword>
<dbReference type="OrthoDB" id="9792579at2"/>
<name>A0A6I5ZMN1_9FIRM</name>
<feature type="transmembrane region" description="Helical" evidence="6">
    <location>
        <begin position="12"/>
        <end position="32"/>
    </location>
</feature>
<feature type="transmembrane region" description="Helical" evidence="6">
    <location>
        <begin position="65"/>
        <end position="87"/>
    </location>
</feature>
<accession>A0A6I5ZMN1</accession>
<keyword evidence="4 6" id="KW-1133">Transmembrane helix</keyword>
<dbReference type="RefSeq" id="WP_156271522.1">
    <property type="nucleotide sequence ID" value="NZ_CP046244.1"/>
</dbReference>
<gene>
    <name evidence="7" type="ORF">MGLY_04200</name>
</gene>
<evidence type="ECO:0000313" key="8">
    <source>
        <dbReference type="Proteomes" id="UP000425916"/>
    </source>
</evidence>
<dbReference type="Pfam" id="PF02653">
    <property type="entry name" value="BPD_transp_2"/>
    <property type="match status" value="1"/>
</dbReference>
<dbReference type="EMBL" id="CP046244">
    <property type="protein sequence ID" value="QGP91096.1"/>
    <property type="molecule type" value="Genomic_DNA"/>
</dbReference>
<evidence type="ECO:0000313" key="7">
    <source>
        <dbReference type="EMBL" id="QGP91096.1"/>
    </source>
</evidence>
<sequence length="329" mass="35221">MVLLDIFTDADFYNAAIRLTTPLLLAAMGGLFSERAGVLNLGLEGMMLMGAFFGYLGAFYSHSVLIGLVVAALCGGLLALLHAYLSITVKVDQIVTAVGLNMLALGITSTFFRLIFGMDLKQLESPGMVPVNFGALSKIPFIGHIFFEQVPLVYLAVVLVLLVNYILYHTSWGLSIRAAGEHPKALDVAGIDVVKVRYLAVVLSGFLSGLGGAAITLSGINTFYDNITAGRGFIAFAAIVFGKWTAAGTAMATLLFGAGEALQLRLQAFNFQLPYQFFLMLPYALTLIVLIFFMGPAKGPAASGLPYIKDKARGHHRRTVKVKQSGANL</sequence>
<keyword evidence="2" id="KW-1003">Cell membrane</keyword>